<reference evidence="3" key="1">
    <citation type="journal article" date="2012" name="Science">
        <title>The Paleozoic origin of enzymatic lignin decomposition reconstructed from 31 fungal genomes.</title>
        <authorList>
            <person name="Floudas D."/>
            <person name="Binder M."/>
            <person name="Riley R."/>
            <person name="Barry K."/>
            <person name="Blanchette R.A."/>
            <person name="Henrissat B."/>
            <person name="Martinez A.T."/>
            <person name="Otillar R."/>
            <person name="Spatafora J.W."/>
            <person name="Yadav J.S."/>
            <person name="Aerts A."/>
            <person name="Benoit I."/>
            <person name="Boyd A."/>
            <person name="Carlson A."/>
            <person name="Copeland A."/>
            <person name="Coutinho P.M."/>
            <person name="de Vries R.P."/>
            <person name="Ferreira P."/>
            <person name="Findley K."/>
            <person name="Foster B."/>
            <person name="Gaskell J."/>
            <person name="Glotzer D."/>
            <person name="Gorecki P."/>
            <person name="Heitman J."/>
            <person name="Hesse C."/>
            <person name="Hori C."/>
            <person name="Igarashi K."/>
            <person name="Jurgens J.A."/>
            <person name="Kallen N."/>
            <person name="Kersten P."/>
            <person name="Kohler A."/>
            <person name="Kuees U."/>
            <person name="Kumar T.K.A."/>
            <person name="Kuo A."/>
            <person name="LaButti K."/>
            <person name="Larrondo L.F."/>
            <person name="Lindquist E."/>
            <person name="Ling A."/>
            <person name="Lombard V."/>
            <person name="Lucas S."/>
            <person name="Lundell T."/>
            <person name="Martin R."/>
            <person name="McLaughlin D.J."/>
            <person name="Morgenstern I."/>
            <person name="Morin E."/>
            <person name="Murat C."/>
            <person name="Nagy L.G."/>
            <person name="Nolan M."/>
            <person name="Ohm R.A."/>
            <person name="Patyshakuliyeva A."/>
            <person name="Rokas A."/>
            <person name="Ruiz-Duenas F.J."/>
            <person name="Sabat G."/>
            <person name="Salamov A."/>
            <person name="Samejima M."/>
            <person name="Schmutz J."/>
            <person name="Slot J.C."/>
            <person name="St John F."/>
            <person name="Stenlid J."/>
            <person name="Sun H."/>
            <person name="Sun S."/>
            <person name="Syed K."/>
            <person name="Tsang A."/>
            <person name="Wiebenga A."/>
            <person name="Young D."/>
            <person name="Pisabarro A."/>
            <person name="Eastwood D.C."/>
            <person name="Martin F."/>
            <person name="Cullen D."/>
            <person name="Grigoriev I.V."/>
            <person name="Hibbett D.S."/>
        </authorList>
    </citation>
    <scope>NUCLEOTIDE SEQUENCE [LARGE SCALE GENOMIC DNA]</scope>
    <source>
        <strain evidence="3">RWD-64-598 SS2</strain>
    </source>
</reference>
<dbReference type="OrthoDB" id="2669721at2759"/>
<accession>A0A5M3MA87</accession>
<dbReference type="RefSeq" id="XP_007774004.1">
    <property type="nucleotide sequence ID" value="XM_007775814.1"/>
</dbReference>
<organism evidence="2 3">
    <name type="scientific">Coniophora puteana (strain RWD-64-598)</name>
    <name type="common">Brown rot fungus</name>
    <dbReference type="NCBI Taxonomy" id="741705"/>
    <lineage>
        <taxon>Eukaryota</taxon>
        <taxon>Fungi</taxon>
        <taxon>Dikarya</taxon>
        <taxon>Basidiomycota</taxon>
        <taxon>Agaricomycotina</taxon>
        <taxon>Agaricomycetes</taxon>
        <taxon>Agaricomycetidae</taxon>
        <taxon>Boletales</taxon>
        <taxon>Coniophorineae</taxon>
        <taxon>Coniophoraceae</taxon>
        <taxon>Coniophora</taxon>
    </lineage>
</organism>
<dbReference type="GeneID" id="19203969"/>
<feature type="region of interest" description="Disordered" evidence="1">
    <location>
        <begin position="1"/>
        <end position="34"/>
    </location>
</feature>
<protein>
    <submittedName>
        <fullName evidence="2">Uncharacterized protein</fullName>
    </submittedName>
</protein>
<keyword evidence="3" id="KW-1185">Reference proteome</keyword>
<proteinExistence type="predicted"/>
<comment type="caution">
    <text evidence="2">The sequence shown here is derived from an EMBL/GenBank/DDBJ whole genome shotgun (WGS) entry which is preliminary data.</text>
</comment>
<dbReference type="KEGG" id="cput:CONPUDRAFT_158793"/>
<dbReference type="Proteomes" id="UP000053558">
    <property type="component" value="Unassembled WGS sequence"/>
</dbReference>
<dbReference type="AlphaFoldDB" id="A0A5M3MA87"/>
<dbReference type="EMBL" id="JH711587">
    <property type="protein sequence ID" value="EIW76017.1"/>
    <property type="molecule type" value="Genomic_DNA"/>
</dbReference>
<feature type="compositionally biased region" description="Basic and acidic residues" evidence="1">
    <location>
        <begin position="17"/>
        <end position="34"/>
    </location>
</feature>
<evidence type="ECO:0000256" key="1">
    <source>
        <dbReference type="SAM" id="MobiDB-lite"/>
    </source>
</evidence>
<name>A0A5M3MA87_CONPW</name>
<evidence type="ECO:0000313" key="2">
    <source>
        <dbReference type="EMBL" id="EIW76017.1"/>
    </source>
</evidence>
<evidence type="ECO:0000313" key="3">
    <source>
        <dbReference type="Proteomes" id="UP000053558"/>
    </source>
</evidence>
<gene>
    <name evidence="2" type="ORF">CONPUDRAFT_158793</name>
</gene>
<sequence length="159" mass="18002">MSPAPNMHSKDGYICLEENHRQSEERNNARDIKEEGQTYVGKVRYFAQLAVEDKQNPSHKHWKGAAVVQLYSPPDPDFLTLSSYMLASCKLLEEEFTHVVNIKQIVGAVAMIPHQPTLASGEEELRYFMVEKPSMDIATFLGNKEDKGQDEDGMNFPAE</sequence>